<dbReference type="Pfam" id="PF23559">
    <property type="entry name" value="WHD_DRP"/>
    <property type="match status" value="1"/>
</dbReference>
<dbReference type="InterPro" id="IPR056789">
    <property type="entry name" value="LRR_R13L1-DRL21"/>
</dbReference>
<dbReference type="Proteomes" id="UP000596660">
    <property type="component" value="Unplaced"/>
</dbReference>
<reference evidence="11" key="1">
    <citation type="journal article" date="2017" name="Nature">
        <title>The genome of Chenopodium quinoa.</title>
        <authorList>
            <person name="Jarvis D.E."/>
            <person name="Ho Y.S."/>
            <person name="Lightfoot D.J."/>
            <person name="Schmoeckel S.M."/>
            <person name="Li B."/>
            <person name="Borm T.J.A."/>
            <person name="Ohyanagi H."/>
            <person name="Mineta K."/>
            <person name="Michell C.T."/>
            <person name="Saber N."/>
            <person name="Kharbatia N.M."/>
            <person name="Rupper R.R."/>
            <person name="Sharp A.R."/>
            <person name="Dally N."/>
            <person name="Boughton B.A."/>
            <person name="Woo Y.H."/>
            <person name="Gao G."/>
            <person name="Schijlen E.G.W.M."/>
            <person name="Guo X."/>
            <person name="Momin A.A."/>
            <person name="Negrao S."/>
            <person name="Al-Babili S."/>
            <person name="Gehring C."/>
            <person name="Roessner U."/>
            <person name="Jung C."/>
            <person name="Murphy K."/>
            <person name="Arold S.T."/>
            <person name="Gojobori T."/>
            <person name="van der Linden C.G."/>
            <person name="van Loo E.N."/>
            <person name="Jellen E.N."/>
            <person name="Maughan P.J."/>
            <person name="Tester M."/>
        </authorList>
    </citation>
    <scope>NUCLEOTIDE SEQUENCE [LARGE SCALE GENOMIC DNA]</scope>
    <source>
        <strain evidence="11">cv. PI 614886</strain>
    </source>
</reference>
<dbReference type="Pfam" id="PF18052">
    <property type="entry name" value="Rx_N"/>
    <property type="match status" value="1"/>
</dbReference>
<evidence type="ECO:0000259" key="6">
    <source>
        <dbReference type="Pfam" id="PF00931"/>
    </source>
</evidence>
<keyword evidence="5" id="KW-0067">ATP-binding</keyword>
<keyword evidence="1" id="KW-0433">Leucine-rich repeat</keyword>
<dbReference type="OMA" id="DITLWEC"/>
<feature type="domain" description="Disease resistance N-terminal" evidence="7">
    <location>
        <begin position="8"/>
        <end position="96"/>
    </location>
</feature>
<dbReference type="PANTHER" id="PTHR36766">
    <property type="entry name" value="PLANT BROAD-SPECTRUM MILDEW RESISTANCE PROTEIN RPW8"/>
    <property type="match status" value="1"/>
</dbReference>
<evidence type="ECO:0000256" key="2">
    <source>
        <dbReference type="ARBA" id="ARBA00022737"/>
    </source>
</evidence>
<sequence>MAVGETILSAFLEVLFEQMLSSGGRQFLKLIGGVDLPKTIKKWKIQFTRLEALLDDAELQQFHSKPVKLWLNDLQDLAYDIEDLLDHFATEALGYQLKKAEEDEAYAVIDHSNAGILDRMAQTICVSGSRAADSLSTFLKPVDQRIQDKIDDITERLQDIQDQTQSLSLTAAHMMQQQTLQTETLRSQRESTSLVGQVFGRDDMKEEIITMLLKDDQNAVGYVVIPIVGTGGIGKTTLAQYVYNDEQMYVYRGEQLYAHNGEQQKSNFDSKAWVCVSDVFDVKRVTIDIINSATRSNDFNCSNLDQAQLKLQEVLKGKKFFIVLDDIWSEEYGDWDKLQEPFRHGAKGSRVILTTRTKSIAMMMVTNPTQRDIIKLERLSNVDSWLIFQQHANEDSDLAEMRDNIVEKINGLALAAKALGGLLKSIPDKSQRRKILESNIWAEKSSVLPVLRLSYHHMPSHLKRVFAYCSVFPKDYVFEETELVLLWMAQGFLPETQNERMEDMGHKYFNDLVSRSLFEKPPSSVKDDTFIMHDLIHDVAQLAAGDVCYIMDSKRDDLERVRHLFVNRHVHTLGDDLERVPQLRSFLCRNNYLRVDNLDTIQSMHYIRALYLASNIIKVVPEYIGDLKHLCYLILNFRNIQVLPHSINNLWNLQTLGLNFCLNLEKVPYIGSLEKLRHIYSPLRPTKDMPLGIGRLTNLQTLGEFVLAPGGGSRVRELGMLNHLRGSLCLLGLENVTEVADAEEAQLHKKEGLDELYMNWGTCVDEVGDMTKRDVIEKLQPHTSIKKCKLEGYMGTTLPSWLGDTSFSNMVDITLWECQKCECLPPLGQLPSLKGFWIQDMDGIKEKWVHPPVDNKAFPILEELHINECPSLQGNLPPHLPSLRELEIIECRQLQNLELKSSSSTCLEKLHVEGCDSIVFTCEQQSLLLPALKYLRFVDCKNMERLPAQLYNFTSLQRLDIEECPKIHCLAISPHSVDSVECIPCPYLSLPSSLSQLYIQGLQNLRTIFFLSNFTSLVELSIEDCPKFESFGDNGYPPRLCVISIKQCNIIEQKLRSDPNGIIETENGKFSLP</sequence>
<reference evidence="11" key="2">
    <citation type="submission" date="2021-03" db="UniProtKB">
        <authorList>
            <consortium name="EnsemblPlants"/>
        </authorList>
    </citation>
    <scope>IDENTIFICATION</scope>
</reference>
<dbReference type="Gene3D" id="1.20.5.4130">
    <property type="match status" value="1"/>
</dbReference>
<feature type="domain" description="Disease resistance protein winged helix" evidence="9">
    <location>
        <begin position="471"/>
        <end position="540"/>
    </location>
</feature>
<evidence type="ECO:0000259" key="10">
    <source>
        <dbReference type="Pfam" id="PF25019"/>
    </source>
</evidence>
<dbReference type="InterPro" id="IPR041118">
    <property type="entry name" value="Rx_N"/>
</dbReference>
<dbReference type="InterPro" id="IPR058922">
    <property type="entry name" value="WHD_DRP"/>
</dbReference>
<keyword evidence="4" id="KW-0611">Plant defense</keyword>
<dbReference type="SUPFAM" id="SSF52058">
    <property type="entry name" value="L domain-like"/>
    <property type="match status" value="2"/>
</dbReference>
<evidence type="ECO:0000313" key="12">
    <source>
        <dbReference type="Proteomes" id="UP000596660"/>
    </source>
</evidence>
<dbReference type="InterPro" id="IPR027417">
    <property type="entry name" value="P-loop_NTPase"/>
</dbReference>
<evidence type="ECO:0000256" key="5">
    <source>
        <dbReference type="ARBA" id="ARBA00022840"/>
    </source>
</evidence>
<accession>A0A803MSR7</accession>
<evidence type="ECO:0000259" key="7">
    <source>
        <dbReference type="Pfam" id="PF18052"/>
    </source>
</evidence>
<dbReference type="Gramene" id="AUR62034618-RA">
    <property type="protein sequence ID" value="AUR62034618-RA:cds"/>
    <property type="gene ID" value="AUR62034618"/>
</dbReference>
<dbReference type="Gene3D" id="3.40.50.300">
    <property type="entry name" value="P-loop containing nucleotide triphosphate hydrolases"/>
    <property type="match status" value="1"/>
</dbReference>
<dbReference type="InterPro" id="IPR042197">
    <property type="entry name" value="Apaf_helical"/>
</dbReference>
<name>A0A803MSR7_CHEQI</name>
<evidence type="ECO:0000256" key="1">
    <source>
        <dbReference type="ARBA" id="ARBA00022614"/>
    </source>
</evidence>
<dbReference type="InterPro" id="IPR057135">
    <property type="entry name" value="At4g27190-like_LRR"/>
</dbReference>
<keyword evidence="2" id="KW-0677">Repeat</keyword>
<evidence type="ECO:0000259" key="8">
    <source>
        <dbReference type="Pfam" id="PF23247"/>
    </source>
</evidence>
<dbReference type="Gene3D" id="1.10.8.430">
    <property type="entry name" value="Helical domain of apoptotic protease-activating factors"/>
    <property type="match status" value="1"/>
</dbReference>
<feature type="domain" description="R13L1/DRL21-like LRR repeat region" evidence="10">
    <location>
        <begin position="716"/>
        <end position="841"/>
    </location>
</feature>
<dbReference type="GO" id="GO:0005524">
    <property type="term" value="F:ATP binding"/>
    <property type="evidence" value="ECO:0007669"/>
    <property type="project" value="UniProtKB-KW"/>
</dbReference>
<feature type="domain" description="NB-ARC" evidence="6">
    <location>
        <begin position="202"/>
        <end position="396"/>
    </location>
</feature>
<evidence type="ECO:0000256" key="3">
    <source>
        <dbReference type="ARBA" id="ARBA00022741"/>
    </source>
</evidence>
<evidence type="ECO:0000256" key="4">
    <source>
        <dbReference type="ARBA" id="ARBA00022821"/>
    </source>
</evidence>
<dbReference type="SMR" id="A0A803MSR7"/>
<dbReference type="GO" id="GO:0006952">
    <property type="term" value="P:defense response"/>
    <property type="evidence" value="ECO:0007669"/>
    <property type="project" value="UniProtKB-KW"/>
</dbReference>
<dbReference type="FunFam" id="1.10.10.10:FF:000322">
    <property type="entry name" value="Probable disease resistance protein At1g63360"/>
    <property type="match status" value="1"/>
</dbReference>
<dbReference type="Gene3D" id="1.10.10.10">
    <property type="entry name" value="Winged helix-like DNA-binding domain superfamily/Winged helix DNA-binding domain"/>
    <property type="match status" value="1"/>
</dbReference>
<dbReference type="Pfam" id="PF00931">
    <property type="entry name" value="NB-ARC"/>
    <property type="match status" value="1"/>
</dbReference>
<dbReference type="Gene3D" id="3.80.10.10">
    <property type="entry name" value="Ribonuclease Inhibitor"/>
    <property type="match status" value="3"/>
</dbReference>
<dbReference type="EnsemblPlants" id="AUR62034618-RA">
    <property type="protein sequence ID" value="AUR62034618-RA:cds"/>
    <property type="gene ID" value="AUR62034618"/>
</dbReference>
<dbReference type="InterPro" id="IPR036388">
    <property type="entry name" value="WH-like_DNA-bd_sf"/>
</dbReference>
<feature type="domain" description="Disease resistance protein At4g27190-like leucine-rich repeats" evidence="8">
    <location>
        <begin position="842"/>
        <end position="970"/>
    </location>
</feature>
<dbReference type="PRINTS" id="PR00364">
    <property type="entry name" value="DISEASERSIST"/>
</dbReference>
<evidence type="ECO:0000259" key="9">
    <source>
        <dbReference type="Pfam" id="PF23559"/>
    </source>
</evidence>
<dbReference type="PANTHER" id="PTHR36766:SF51">
    <property type="entry name" value="DISEASE RESISTANCE RPP13-LIKE PROTEIN 1"/>
    <property type="match status" value="1"/>
</dbReference>
<dbReference type="InterPro" id="IPR032675">
    <property type="entry name" value="LRR_dom_sf"/>
</dbReference>
<dbReference type="Pfam" id="PF25019">
    <property type="entry name" value="LRR_R13L1-DRL21"/>
    <property type="match status" value="1"/>
</dbReference>
<protein>
    <submittedName>
        <fullName evidence="11">Uncharacterized protein</fullName>
    </submittedName>
</protein>
<keyword evidence="3" id="KW-0547">Nucleotide-binding</keyword>
<dbReference type="GO" id="GO:0043531">
    <property type="term" value="F:ADP binding"/>
    <property type="evidence" value="ECO:0007669"/>
    <property type="project" value="InterPro"/>
</dbReference>
<dbReference type="InterPro" id="IPR002182">
    <property type="entry name" value="NB-ARC"/>
</dbReference>
<dbReference type="SUPFAM" id="SSF52540">
    <property type="entry name" value="P-loop containing nucleoside triphosphate hydrolases"/>
    <property type="match status" value="1"/>
</dbReference>
<dbReference type="GO" id="GO:0051707">
    <property type="term" value="P:response to other organism"/>
    <property type="evidence" value="ECO:0007669"/>
    <property type="project" value="UniProtKB-ARBA"/>
</dbReference>
<dbReference type="AlphaFoldDB" id="A0A803MSR7"/>
<evidence type="ECO:0000313" key="11">
    <source>
        <dbReference type="EnsemblPlants" id="AUR62034618-RA:cds"/>
    </source>
</evidence>
<proteinExistence type="predicted"/>
<dbReference type="Pfam" id="PF23247">
    <property type="entry name" value="LRR_RPS2"/>
    <property type="match status" value="1"/>
</dbReference>
<keyword evidence="12" id="KW-1185">Reference proteome</keyword>
<organism evidence="11 12">
    <name type="scientific">Chenopodium quinoa</name>
    <name type="common">Quinoa</name>
    <dbReference type="NCBI Taxonomy" id="63459"/>
    <lineage>
        <taxon>Eukaryota</taxon>
        <taxon>Viridiplantae</taxon>
        <taxon>Streptophyta</taxon>
        <taxon>Embryophyta</taxon>
        <taxon>Tracheophyta</taxon>
        <taxon>Spermatophyta</taxon>
        <taxon>Magnoliopsida</taxon>
        <taxon>eudicotyledons</taxon>
        <taxon>Gunneridae</taxon>
        <taxon>Pentapetalae</taxon>
        <taxon>Caryophyllales</taxon>
        <taxon>Chenopodiaceae</taxon>
        <taxon>Chenopodioideae</taxon>
        <taxon>Atripliceae</taxon>
        <taxon>Chenopodium</taxon>
    </lineage>
</organism>